<dbReference type="STRING" id="1088818.A0A2I0BFU2"/>
<keyword evidence="1" id="KW-1015">Disulfide bond</keyword>
<gene>
    <name evidence="5" type="ORF">AXF42_Ash003323</name>
</gene>
<sequence>MAAIHRNAFLLLTVALAFFLGASEAHKDHIVGGSFGWKIPPNATFYQEWAAAKTFVINQMLMANLRAVFLFRIGVENVLEVSAEDFEKCGNTNVIDMYYEGPTIVDLTSPGPHFFFSGVGLHCEEGQKLAINVTTTAPPPPYVADDWRYSLGSSAATANAAAAAAPSPSSDSAAGSVSGVAPAIALLGYAFHALFM</sequence>
<keyword evidence="6" id="KW-1185">Reference proteome</keyword>
<feature type="domain" description="Phytocyanin" evidence="4">
    <location>
        <begin position="27"/>
        <end position="135"/>
    </location>
</feature>
<keyword evidence="2" id="KW-0325">Glycoprotein</keyword>
<evidence type="ECO:0000256" key="3">
    <source>
        <dbReference type="SAM" id="SignalP"/>
    </source>
</evidence>
<keyword evidence="3" id="KW-0732">Signal</keyword>
<dbReference type="GO" id="GO:0005886">
    <property type="term" value="C:plasma membrane"/>
    <property type="evidence" value="ECO:0007669"/>
    <property type="project" value="TreeGrafter"/>
</dbReference>
<dbReference type="InterPro" id="IPR003245">
    <property type="entry name" value="Phytocyanin_dom"/>
</dbReference>
<dbReference type="InterPro" id="IPR039391">
    <property type="entry name" value="Phytocyanin-like"/>
</dbReference>
<dbReference type="FunFam" id="2.60.40.420:FF:000034">
    <property type="entry name" value="Cupredoxin superfamily protein"/>
    <property type="match status" value="1"/>
</dbReference>
<evidence type="ECO:0000313" key="6">
    <source>
        <dbReference type="Proteomes" id="UP000236161"/>
    </source>
</evidence>
<dbReference type="Proteomes" id="UP000236161">
    <property type="component" value="Unassembled WGS sequence"/>
</dbReference>
<feature type="chain" id="PRO_5014111009" evidence="3">
    <location>
        <begin position="26"/>
        <end position="196"/>
    </location>
</feature>
<feature type="signal peptide" evidence="3">
    <location>
        <begin position="1"/>
        <end position="25"/>
    </location>
</feature>
<organism evidence="5 6">
    <name type="scientific">Apostasia shenzhenica</name>
    <dbReference type="NCBI Taxonomy" id="1088818"/>
    <lineage>
        <taxon>Eukaryota</taxon>
        <taxon>Viridiplantae</taxon>
        <taxon>Streptophyta</taxon>
        <taxon>Embryophyta</taxon>
        <taxon>Tracheophyta</taxon>
        <taxon>Spermatophyta</taxon>
        <taxon>Magnoliopsida</taxon>
        <taxon>Liliopsida</taxon>
        <taxon>Asparagales</taxon>
        <taxon>Orchidaceae</taxon>
        <taxon>Apostasioideae</taxon>
        <taxon>Apostasia</taxon>
    </lineage>
</organism>
<protein>
    <submittedName>
        <fullName evidence="5">Early nodulin-like protein 1</fullName>
    </submittedName>
</protein>
<dbReference type="OrthoDB" id="1916408at2759"/>
<dbReference type="InterPro" id="IPR008972">
    <property type="entry name" value="Cupredoxin"/>
</dbReference>
<evidence type="ECO:0000259" key="4">
    <source>
        <dbReference type="PROSITE" id="PS51485"/>
    </source>
</evidence>
<dbReference type="SUPFAM" id="SSF49503">
    <property type="entry name" value="Cupredoxins"/>
    <property type="match status" value="1"/>
</dbReference>
<evidence type="ECO:0000256" key="1">
    <source>
        <dbReference type="ARBA" id="ARBA00023157"/>
    </source>
</evidence>
<reference evidence="5 6" key="1">
    <citation type="journal article" date="2017" name="Nature">
        <title>The Apostasia genome and the evolution of orchids.</title>
        <authorList>
            <person name="Zhang G.Q."/>
            <person name="Liu K.W."/>
            <person name="Li Z."/>
            <person name="Lohaus R."/>
            <person name="Hsiao Y.Y."/>
            <person name="Niu S.C."/>
            <person name="Wang J.Y."/>
            <person name="Lin Y.C."/>
            <person name="Xu Q."/>
            <person name="Chen L.J."/>
            <person name="Yoshida K."/>
            <person name="Fujiwara S."/>
            <person name="Wang Z.W."/>
            <person name="Zhang Y.Q."/>
            <person name="Mitsuda N."/>
            <person name="Wang M."/>
            <person name="Liu G.H."/>
            <person name="Pecoraro L."/>
            <person name="Huang H.X."/>
            <person name="Xiao X.J."/>
            <person name="Lin M."/>
            <person name="Wu X.Y."/>
            <person name="Wu W.L."/>
            <person name="Chen Y.Y."/>
            <person name="Chang S.B."/>
            <person name="Sakamoto S."/>
            <person name="Ohme-Takagi M."/>
            <person name="Yagi M."/>
            <person name="Zeng S.J."/>
            <person name="Shen C.Y."/>
            <person name="Yeh C.M."/>
            <person name="Luo Y.B."/>
            <person name="Tsai W.C."/>
            <person name="Van de Peer Y."/>
            <person name="Liu Z.J."/>
        </authorList>
    </citation>
    <scope>NUCLEOTIDE SEQUENCE [LARGE SCALE GENOMIC DNA]</scope>
    <source>
        <strain evidence="6">cv. Shenzhen</strain>
        <tissue evidence="5">Stem</tissue>
    </source>
</reference>
<dbReference type="CDD" id="cd13920">
    <property type="entry name" value="Stellacyanin"/>
    <property type="match status" value="1"/>
</dbReference>
<evidence type="ECO:0000313" key="5">
    <source>
        <dbReference type="EMBL" id="PKA66668.1"/>
    </source>
</evidence>
<accession>A0A2I0BFU2</accession>
<proteinExistence type="predicted"/>
<dbReference type="PANTHER" id="PTHR33021:SF264">
    <property type="entry name" value="OS05G0570900 PROTEIN"/>
    <property type="match status" value="1"/>
</dbReference>
<dbReference type="AlphaFoldDB" id="A0A2I0BFU2"/>
<dbReference type="Pfam" id="PF02298">
    <property type="entry name" value="Cu_bind_like"/>
    <property type="match status" value="1"/>
</dbReference>
<dbReference type="Gene3D" id="2.60.40.420">
    <property type="entry name" value="Cupredoxins - blue copper proteins"/>
    <property type="match status" value="1"/>
</dbReference>
<evidence type="ECO:0000256" key="2">
    <source>
        <dbReference type="ARBA" id="ARBA00023180"/>
    </source>
</evidence>
<dbReference type="EMBL" id="KZ451885">
    <property type="protein sequence ID" value="PKA66668.1"/>
    <property type="molecule type" value="Genomic_DNA"/>
</dbReference>
<name>A0A2I0BFU2_9ASPA</name>
<dbReference type="PANTHER" id="PTHR33021">
    <property type="entry name" value="BLUE COPPER PROTEIN"/>
    <property type="match status" value="1"/>
</dbReference>
<dbReference type="GO" id="GO:0009055">
    <property type="term" value="F:electron transfer activity"/>
    <property type="evidence" value="ECO:0007669"/>
    <property type="project" value="InterPro"/>
</dbReference>
<dbReference type="PROSITE" id="PS51485">
    <property type="entry name" value="PHYTOCYANIN"/>
    <property type="match status" value="1"/>
</dbReference>